<dbReference type="RefSeq" id="WP_148967495.1">
    <property type="nucleotide sequence ID" value="NZ_JBNIKW010000001.1"/>
</dbReference>
<organism evidence="2 3">
    <name type="scientific">Rossellomorea aquimaris</name>
    <dbReference type="NCBI Taxonomy" id="189382"/>
    <lineage>
        <taxon>Bacteria</taxon>
        <taxon>Bacillati</taxon>
        <taxon>Bacillota</taxon>
        <taxon>Bacilli</taxon>
        <taxon>Bacillales</taxon>
        <taxon>Bacillaceae</taxon>
        <taxon>Rossellomorea</taxon>
    </lineage>
</organism>
<feature type="transmembrane region" description="Helical" evidence="1">
    <location>
        <begin position="49"/>
        <end position="68"/>
    </location>
</feature>
<comment type="caution">
    <text evidence="2">The sequence shown here is derived from an EMBL/GenBank/DDBJ whole genome shotgun (WGS) entry which is preliminary data.</text>
</comment>
<evidence type="ECO:0000313" key="2">
    <source>
        <dbReference type="EMBL" id="TYS88201.1"/>
    </source>
</evidence>
<protein>
    <submittedName>
        <fullName evidence="2">Uncharacterized protein</fullName>
    </submittedName>
</protein>
<feature type="transmembrane region" description="Helical" evidence="1">
    <location>
        <begin position="26"/>
        <end position="42"/>
    </location>
</feature>
<evidence type="ECO:0000256" key="1">
    <source>
        <dbReference type="SAM" id="Phobius"/>
    </source>
</evidence>
<proteinExistence type="predicted"/>
<dbReference type="Proteomes" id="UP000324269">
    <property type="component" value="Unassembled WGS sequence"/>
</dbReference>
<sequence>MKKKCLVVLQIIGAAGFVLGVFQFKIGFFIGFLCTGLFFYSGQYRERESVGMATSIIAISFLSTHWRFSP</sequence>
<dbReference type="EMBL" id="VTEZ01000001">
    <property type="protein sequence ID" value="TYS88201.1"/>
    <property type="molecule type" value="Genomic_DNA"/>
</dbReference>
<keyword evidence="1" id="KW-1133">Transmembrane helix</keyword>
<name>A0A5D4UMM1_9BACI</name>
<keyword evidence="1" id="KW-0812">Transmembrane</keyword>
<gene>
    <name evidence="2" type="ORF">FZC85_01815</name>
</gene>
<evidence type="ECO:0000313" key="3">
    <source>
        <dbReference type="Proteomes" id="UP000324269"/>
    </source>
</evidence>
<dbReference type="AlphaFoldDB" id="A0A5D4UMM1"/>
<accession>A0A5D4UMM1</accession>
<reference evidence="2 3" key="1">
    <citation type="submission" date="2019-08" db="EMBL/GenBank/DDBJ databases">
        <title>Bacillus genomes from the desert of Cuatro Cienegas, Coahuila.</title>
        <authorList>
            <person name="Olmedo-Alvarez G."/>
        </authorList>
    </citation>
    <scope>NUCLEOTIDE SEQUENCE [LARGE SCALE GENOMIC DNA]</scope>
    <source>
        <strain evidence="2 3">CH87b_3T</strain>
    </source>
</reference>
<keyword evidence="1" id="KW-0472">Membrane</keyword>